<reference evidence="3" key="1">
    <citation type="journal article" date="2011" name="MBio">
        <title>Novel metabolic attributes of the genus Cyanothece, comprising a group of unicellular nitrogen-fixing Cyanobacteria.</title>
        <authorList>
            <person name="Bandyopadhyay A."/>
            <person name="Elvitigala T."/>
            <person name="Welsh E."/>
            <person name="Stockel J."/>
            <person name="Liberton M."/>
            <person name="Min H."/>
            <person name="Sherman L.A."/>
            <person name="Pakrasi H.B."/>
        </authorList>
    </citation>
    <scope>NUCLEOTIDE SEQUENCE [LARGE SCALE GENOMIC DNA]</scope>
    <source>
        <strain evidence="3">PCC 7424</strain>
    </source>
</reference>
<accession>B7K923</accession>
<evidence type="ECO:0000313" key="3">
    <source>
        <dbReference type="Proteomes" id="UP000002384"/>
    </source>
</evidence>
<proteinExistence type="predicted"/>
<name>B7K923_GLOC7</name>
<dbReference type="Proteomes" id="UP000002384">
    <property type="component" value="Chromosome"/>
</dbReference>
<dbReference type="OrthoDB" id="427940at2"/>
<dbReference type="EMBL" id="CP001291">
    <property type="protein sequence ID" value="ACK72792.1"/>
    <property type="molecule type" value="Genomic_DNA"/>
</dbReference>
<feature type="transmembrane region" description="Helical" evidence="1">
    <location>
        <begin position="18"/>
        <end position="35"/>
    </location>
</feature>
<evidence type="ECO:0000313" key="2">
    <source>
        <dbReference type="EMBL" id="ACK72792.1"/>
    </source>
</evidence>
<gene>
    <name evidence="2" type="ordered locus">PCC7424_4428</name>
</gene>
<feature type="transmembrane region" description="Helical" evidence="1">
    <location>
        <begin position="55"/>
        <end position="73"/>
    </location>
</feature>
<dbReference type="eggNOG" id="ENOG5030R81">
    <property type="taxonomic scope" value="Bacteria"/>
</dbReference>
<dbReference type="RefSeq" id="WP_015956376.1">
    <property type="nucleotide sequence ID" value="NC_011729.1"/>
</dbReference>
<keyword evidence="1" id="KW-0472">Membrane</keyword>
<sequence>MEKQQTLTVFPDKKEPKLNLLALVFFMMGALPLYVQFQGGNNEGHIESGRDKNRLFKITLLAVLVGATLEMFVF</sequence>
<protein>
    <submittedName>
        <fullName evidence="2">Uncharacterized protein</fullName>
    </submittedName>
</protein>
<dbReference type="HOGENOM" id="CLU_2681555_0_0_3"/>
<evidence type="ECO:0000256" key="1">
    <source>
        <dbReference type="SAM" id="Phobius"/>
    </source>
</evidence>
<dbReference type="AlphaFoldDB" id="B7K923"/>
<keyword evidence="1" id="KW-0812">Transmembrane</keyword>
<dbReference type="KEGG" id="cyc:PCC7424_4428"/>
<keyword evidence="1" id="KW-1133">Transmembrane helix</keyword>
<keyword evidence="3" id="KW-1185">Reference proteome</keyword>
<organism evidence="2 3">
    <name type="scientific">Gloeothece citriformis (strain PCC 7424)</name>
    <name type="common">Cyanothece sp. (strain PCC 7424)</name>
    <dbReference type="NCBI Taxonomy" id="65393"/>
    <lineage>
        <taxon>Bacteria</taxon>
        <taxon>Bacillati</taxon>
        <taxon>Cyanobacteriota</taxon>
        <taxon>Cyanophyceae</taxon>
        <taxon>Oscillatoriophycideae</taxon>
        <taxon>Chroococcales</taxon>
        <taxon>Aphanothecaceae</taxon>
        <taxon>Gloeothece</taxon>
        <taxon>Gloeothece citriformis</taxon>
    </lineage>
</organism>